<keyword evidence="2 10" id="KW-0547">Nucleotide-binding</keyword>
<dbReference type="GO" id="GO:0003677">
    <property type="term" value="F:DNA binding"/>
    <property type="evidence" value="ECO:0007669"/>
    <property type="project" value="UniProtKB-KW"/>
</dbReference>
<dbReference type="GO" id="GO:0005524">
    <property type="term" value="F:ATP binding"/>
    <property type="evidence" value="ECO:0007669"/>
    <property type="project" value="UniProtKB-UniRule"/>
</dbReference>
<keyword evidence="6" id="KW-0413">Isomerase</keyword>
<dbReference type="InterPro" id="IPR014016">
    <property type="entry name" value="UvrD-like_ATP-bd"/>
</dbReference>
<dbReference type="InterPro" id="IPR013986">
    <property type="entry name" value="DExx_box_DNA_helicase_dom_sf"/>
</dbReference>
<proteinExistence type="inferred from homology"/>
<sequence length="539" mass="61075">MRLTAEQQDAVEFTENLVITACPGSGKTTILTHKISQVLTDCRAHHGVVALSYTNKSSDELKARCINLSKDIKASFFGTTDKFLLSEIVMPFIKHIWSCPSTGAEVVKASTLDAEDREILTPYYIPDNLPENKTDHGMSALERLYERGVIILEMVPLMALYIMRESLACQRYLKVRYKGIFVDEYQDTGFFAHQIFRLLAGLNIKLTVVGDVDQSIYLYAHRSADSLKDFIRHPDFTHKQITLNHRSHPSIINYANRLKDPECMLLDSDSLVVYHKCVTGDQANIAAWIDAQVAGLKKHFSIKNNKDIAILVRSNLCAELVADNLRTASRTYLDDKLSKAGDKVSGLVKALLHYRYNKKTTAQLVLDDYLSAVAKRSDVVLARKLIRQVRVTSDANLPEAIRLAVFSCTGCELSETHINGINDALTVPRIKNNYLHVRDDEVQIMTLHKSKGLEFDVVIHLDLYDWVLPAREYVRGSYDVIFQNEQQCLNLHYVGVTRARKGVILMHSTKRYNAKRELKTGNPSQFLTRPGLKDLFKEI</sequence>
<dbReference type="GO" id="GO:0005829">
    <property type="term" value="C:cytosol"/>
    <property type="evidence" value="ECO:0007669"/>
    <property type="project" value="TreeGrafter"/>
</dbReference>
<dbReference type="GO" id="GO:0000725">
    <property type="term" value="P:recombinational repair"/>
    <property type="evidence" value="ECO:0007669"/>
    <property type="project" value="TreeGrafter"/>
</dbReference>
<comment type="similarity">
    <text evidence="1">Belongs to the helicase family. UvrD subfamily.</text>
</comment>
<organism evidence="12 13">
    <name type="scientific">Enterobacter cloacae</name>
    <dbReference type="NCBI Taxonomy" id="550"/>
    <lineage>
        <taxon>Bacteria</taxon>
        <taxon>Pseudomonadati</taxon>
        <taxon>Pseudomonadota</taxon>
        <taxon>Gammaproteobacteria</taxon>
        <taxon>Enterobacterales</taxon>
        <taxon>Enterobacteriaceae</taxon>
        <taxon>Enterobacter</taxon>
        <taxon>Enterobacter cloacae complex</taxon>
    </lineage>
</organism>
<evidence type="ECO:0000256" key="8">
    <source>
        <dbReference type="ARBA" id="ARBA00034808"/>
    </source>
</evidence>
<gene>
    <name evidence="12" type="ORF">EGK68_25575</name>
</gene>
<dbReference type="SUPFAM" id="SSF52540">
    <property type="entry name" value="P-loop containing nucleoside triphosphate hydrolases"/>
    <property type="match status" value="1"/>
</dbReference>
<evidence type="ECO:0000313" key="12">
    <source>
        <dbReference type="EMBL" id="RSB22818.1"/>
    </source>
</evidence>
<feature type="binding site" evidence="10">
    <location>
        <begin position="21"/>
        <end position="28"/>
    </location>
    <ligand>
        <name>ATP</name>
        <dbReference type="ChEBI" id="CHEBI:30616"/>
    </ligand>
</feature>
<dbReference type="PANTHER" id="PTHR11070">
    <property type="entry name" value="UVRD / RECB / PCRA DNA HELICASE FAMILY MEMBER"/>
    <property type="match status" value="1"/>
</dbReference>
<dbReference type="EC" id="5.6.2.4" evidence="8"/>
<keyword evidence="3 10" id="KW-0378">Hydrolase</keyword>
<comment type="caution">
    <text evidence="12">The sequence shown here is derived from an EMBL/GenBank/DDBJ whole genome shotgun (WGS) entry which is preliminary data.</text>
</comment>
<evidence type="ECO:0000256" key="7">
    <source>
        <dbReference type="ARBA" id="ARBA00034617"/>
    </source>
</evidence>
<dbReference type="GO" id="GO:0016887">
    <property type="term" value="F:ATP hydrolysis activity"/>
    <property type="evidence" value="ECO:0007669"/>
    <property type="project" value="RHEA"/>
</dbReference>
<comment type="catalytic activity">
    <reaction evidence="9">
        <text>ATP + H2O = ADP + phosphate + H(+)</text>
        <dbReference type="Rhea" id="RHEA:13065"/>
        <dbReference type="ChEBI" id="CHEBI:15377"/>
        <dbReference type="ChEBI" id="CHEBI:15378"/>
        <dbReference type="ChEBI" id="CHEBI:30616"/>
        <dbReference type="ChEBI" id="CHEBI:43474"/>
        <dbReference type="ChEBI" id="CHEBI:456216"/>
        <dbReference type="EC" id="5.6.2.4"/>
    </reaction>
</comment>
<dbReference type="Gene3D" id="3.40.50.300">
    <property type="entry name" value="P-loop containing nucleotide triphosphate hydrolases"/>
    <property type="match status" value="3"/>
</dbReference>
<dbReference type="Pfam" id="PF13245">
    <property type="entry name" value="AAA_19"/>
    <property type="match status" value="1"/>
</dbReference>
<keyword evidence="4 10" id="KW-0347">Helicase</keyword>
<evidence type="ECO:0000256" key="9">
    <source>
        <dbReference type="ARBA" id="ARBA00048988"/>
    </source>
</evidence>
<evidence type="ECO:0000256" key="10">
    <source>
        <dbReference type="PROSITE-ProRule" id="PRU00560"/>
    </source>
</evidence>
<dbReference type="InterPro" id="IPR000212">
    <property type="entry name" value="DNA_helicase_UvrD/REP"/>
</dbReference>
<dbReference type="InterPro" id="IPR014017">
    <property type="entry name" value="DNA_helicase_UvrD-like_C"/>
</dbReference>
<evidence type="ECO:0000256" key="2">
    <source>
        <dbReference type="ARBA" id="ARBA00022741"/>
    </source>
</evidence>
<keyword evidence="5 10" id="KW-0067">ATP-binding</keyword>
<feature type="domain" description="UvrD-like helicase ATP-binding" evidence="11">
    <location>
        <begin position="1"/>
        <end position="248"/>
    </location>
</feature>
<dbReference type="Gene3D" id="1.10.10.160">
    <property type="match status" value="1"/>
</dbReference>
<reference evidence="12 13" key="1">
    <citation type="submission" date="2018-10" db="EMBL/GenBank/DDBJ databases">
        <title>Transmission dynamics of multidrug resistant bacteria on intensive care unit surfaces.</title>
        <authorList>
            <person name="D'Souza A.W."/>
            <person name="Potter R.F."/>
            <person name="Wallace M."/>
            <person name="Shupe A."/>
            <person name="Patel S."/>
            <person name="Sun S."/>
            <person name="Gul D."/>
            <person name="Kwon J.H."/>
            <person name="Andleeb S."/>
            <person name="Burnham C.-A.D."/>
            <person name="Dantas G."/>
        </authorList>
    </citation>
    <scope>NUCLEOTIDE SEQUENCE [LARGE SCALE GENOMIC DNA]</scope>
    <source>
        <strain evidence="12 13">EC_073</strain>
    </source>
</reference>
<evidence type="ECO:0000256" key="5">
    <source>
        <dbReference type="ARBA" id="ARBA00022840"/>
    </source>
</evidence>
<comment type="catalytic activity">
    <reaction evidence="7">
        <text>Couples ATP hydrolysis with the unwinding of duplex DNA by translocating in the 3'-5' direction.</text>
        <dbReference type="EC" id="5.6.2.4"/>
    </reaction>
</comment>
<evidence type="ECO:0000256" key="1">
    <source>
        <dbReference type="ARBA" id="ARBA00009922"/>
    </source>
</evidence>
<evidence type="ECO:0000256" key="6">
    <source>
        <dbReference type="ARBA" id="ARBA00023235"/>
    </source>
</evidence>
<dbReference type="RefSeq" id="WP_125366807.1">
    <property type="nucleotide sequence ID" value="NZ_RHWT01000083.1"/>
</dbReference>
<evidence type="ECO:0000259" key="11">
    <source>
        <dbReference type="PROSITE" id="PS51198"/>
    </source>
</evidence>
<dbReference type="GO" id="GO:0043138">
    <property type="term" value="F:3'-5' DNA helicase activity"/>
    <property type="evidence" value="ECO:0007669"/>
    <property type="project" value="UniProtKB-EC"/>
</dbReference>
<dbReference type="Proteomes" id="UP000275321">
    <property type="component" value="Unassembled WGS sequence"/>
</dbReference>
<evidence type="ECO:0000313" key="13">
    <source>
        <dbReference type="Proteomes" id="UP000275321"/>
    </source>
</evidence>
<dbReference type="AlphaFoldDB" id="A0A427KDY0"/>
<dbReference type="EMBL" id="RHWT01000083">
    <property type="protein sequence ID" value="RSB22818.1"/>
    <property type="molecule type" value="Genomic_DNA"/>
</dbReference>
<accession>A0A427KDY0</accession>
<protein>
    <recommendedName>
        <fullName evidence="8">DNA 3'-5' helicase</fullName>
        <ecNumber evidence="8">5.6.2.4</ecNumber>
    </recommendedName>
</protein>
<dbReference type="PROSITE" id="PS51198">
    <property type="entry name" value="UVRD_HELICASE_ATP_BIND"/>
    <property type="match status" value="1"/>
</dbReference>
<evidence type="ECO:0000256" key="3">
    <source>
        <dbReference type="ARBA" id="ARBA00022801"/>
    </source>
</evidence>
<evidence type="ECO:0000256" key="4">
    <source>
        <dbReference type="ARBA" id="ARBA00022806"/>
    </source>
</evidence>
<dbReference type="Pfam" id="PF13361">
    <property type="entry name" value="UvrD_C"/>
    <property type="match status" value="1"/>
</dbReference>
<dbReference type="InterPro" id="IPR027417">
    <property type="entry name" value="P-loop_NTPase"/>
</dbReference>
<name>A0A427KDY0_ENTCL</name>